<evidence type="ECO:0000256" key="2">
    <source>
        <dbReference type="ARBA" id="ARBA00022737"/>
    </source>
</evidence>
<dbReference type="EMBL" id="NKXS01002495">
    <property type="protein sequence ID" value="PIN13333.1"/>
    <property type="molecule type" value="Genomic_DNA"/>
</dbReference>
<reference evidence="4" key="1">
    <citation type="journal article" date="2018" name="Gigascience">
        <title>Genome assembly of the Pink Ipe (Handroanthus impetiginosus, Bignoniaceae), a highly valued, ecologically keystone Neotropical timber forest tree.</title>
        <authorList>
            <person name="Silva-Junior O.B."/>
            <person name="Grattapaglia D."/>
            <person name="Novaes E."/>
            <person name="Collevatti R.G."/>
        </authorList>
    </citation>
    <scope>NUCLEOTIDE SEQUENCE [LARGE SCALE GENOMIC DNA]</scope>
    <source>
        <strain evidence="4">cv. UFG-1</strain>
    </source>
</reference>
<dbReference type="InterPro" id="IPR051240">
    <property type="entry name" value="Mito_RNA-Proc/Resp"/>
</dbReference>
<dbReference type="AlphaFoldDB" id="A0A2G9H776"/>
<dbReference type="GO" id="GO:0003729">
    <property type="term" value="F:mRNA binding"/>
    <property type="evidence" value="ECO:0007669"/>
    <property type="project" value="TreeGrafter"/>
</dbReference>
<protein>
    <recommendedName>
        <fullName evidence="5">Pentacotripeptide-repeat region of PRORP domain-containing protein</fullName>
    </recommendedName>
</protein>
<dbReference type="InterPro" id="IPR011990">
    <property type="entry name" value="TPR-like_helical_dom_sf"/>
</dbReference>
<gene>
    <name evidence="3" type="ORF">CDL12_14038</name>
</gene>
<evidence type="ECO:0000256" key="1">
    <source>
        <dbReference type="ARBA" id="ARBA00007626"/>
    </source>
</evidence>
<sequence length="177" mass="20796">MLGHWKVHPLRHISTVSPRIFSSFTATDHHQHLSNIKSKSRLLKSYTVTPPIKPWPQKLTPKRLCSIITQQQNLDLALQIFHYAGNYHPNFHHNYDTYNSIIHKLSRRRAFEPITSLLNELRNSQIKCGENLFITLIRNYGLASKPKEAIKIFLQINDFGVKRLCVSRMTWRVRLRC</sequence>
<evidence type="ECO:0000313" key="4">
    <source>
        <dbReference type="Proteomes" id="UP000231279"/>
    </source>
</evidence>
<proteinExistence type="inferred from homology"/>
<evidence type="ECO:0008006" key="5">
    <source>
        <dbReference type="Google" id="ProtNLM"/>
    </source>
</evidence>
<comment type="similarity">
    <text evidence="1">Belongs to the PPR family. P subfamily.</text>
</comment>
<comment type="caution">
    <text evidence="3">The sequence shown here is derived from an EMBL/GenBank/DDBJ whole genome shotgun (WGS) entry which is preliminary data.</text>
</comment>
<dbReference type="PANTHER" id="PTHR47933:SF11">
    <property type="entry name" value="PENTATRICOPEPTIDE REPEAT-CONTAINING PROTEIN 2"/>
    <property type="match status" value="1"/>
</dbReference>
<accession>A0A2G9H776</accession>
<dbReference type="OrthoDB" id="185373at2759"/>
<dbReference type="PANTHER" id="PTHR47933">
    <property type="entry name" value="PENTATRICOPEPTIDE REPEAT-CONTAINING PROTEIN 1, MITOCHONDRIAL"/>
    <property type="match status" value="1"/>
</dbReference>
<dbReference type="Gene3D" id="1.25.40.10">
    <property type="entry name" value="Tetratricopeptide repeat domain"/>
    <property type="match status" value="1"/>
</dbReference>
<keyword evidence="4" id="KW-1185">Reference proteome</keyword>
<name>A0A2G9H776_9LAMI</name>
<organism evidence="3 4">
    <name type="scientific">Handroanthus impetiginosus</name>
    <dbReference type="NCBI Taxonomy" id="429701"/>
    <lineage>
        <taxon>Eukaryota</taxon>
        <taxon>Viridiplantae</taxon>
        <taxon>Streptophyta</taxon>
        <taxon>Embryophyta</taxon>
        <taxon>Tracheophyta</taxon>
        <taxon>Spermatophyta</taxon>
        <taxon>Magnoliopsida</taxon>
        <taxon>eudicotyledons</taxon>
        <taxon>Gunneridae</taxon>
        <taxon>Pentapetalae</taxon>
        <taxon>asterids</taxon>
        <taxon>lamiids</taxon>
        <taxon>Lamiales</taxon>
        <taxon>Bignoniaceae</taxon>
        <taxon>Crescentiina</taxon>
        <taxon>Tabebuia alliance</taxon>
        <taxon>Handroanthus</taxon>
    </lineage>
</organism>
<dbReference type="STRING" id="429701.A0A2G9H776"/>
<keyword evidence="2" id="KW-0677">Repeat</keyword>
<dbReference type="Proteomes" id="UP000231279">
    <property type="component" value="Unassembled WGS sequence"/>
</dbReference>
<evidence type="ECO:0000313" key="3">
    <source>
        <dbReference type="EMBL" id="PIN13333.1"/>
    </source>
</evidence>